<dbReference type="EMBL" id="QWDN01000130">
    <property type="protein sequence ID" value="TEB41549.1"/>
    <property type="molecule type" value="Genomic_DNA"/>
</dbReference>
<keyword evidence="2" id="KW-0378">Hydrolase</keyword>
<sequence length="136" mass="16021">MKKIVTAIILGIVFIAQAQGQQKIEPYKEYKNRAESFYELVYGLYYLPKYNLFSEYYPNTNQPNLNYFNDGEKAAKEVSFLWLFSGMTSAVNILYKIDKKKYNTSLKNLIEAQKQYRDTIRKPIGYQAYPPRLEKS</sequence>
<dbReference type="RefSeq" id="WP_202978532.1">
    <property type="nucleotide sequence ID" value="NZ_QWDN01000130.1"/>
</dbReference>
<feature type="non-terminal residue" evidence="2">
    <location>
        <position position="136"/>
    </location>
</feature>
<dbReference type="Proteomes" id="UP000298340">
    <property type="component" value="Unassembled WGS sequence"/>
</dbReference>
<evidence type="ECO:0000313" key="3">
    <source>
        <dbReference type="Proteomes" id="UP000298340"/>
    </source>
</evidence>
<feature type="chain" id="PRO_5021190563" evidence="1">
    <location>
        <begin position="19"/>
        <end position="136"/>
    </location>
</feature>
<dbReference type="GO" id="GO:0016787">
    <property type="term" value="F:hydrolase activity"/>
    <property type="evidence" value="ECO:0007669"/>
    <property type="project" value="UniProtKB-KW"/>
</dbReference>
<evidence type="ECO:0000256" key="1">
    <source>
        <dbReference type="SAM" id="SignalP"/>
    </source>
</evidence>
<proteinExistence type="predicted"/>
<dbReference type="AlphaFoldDB" id="A0A4Y7U6X9"/>
<accession>A0A4Y7U6X9</accession>
<name>A0A4Y7U6X9_9FLAO</name>
<feature type="signal peptide" evidence="1">
    <location>
        <begin position="1"/>
        <end position="18"/>
    </location>
</feature>
<organism evidence="2 3">
    <name type="scientific">Flavobacterium circumlabens</name>
    <dbReference type="NCBI Taxonomy" id="2133765"/>
    <lineage>
        <taxon>Bacteria</taxon>
        <taxon>Pseudomonadati</taxon>
        <taxon>Bacteroidota</taxon>
        <taxon>Flavobacteriia</taxon>
        <taxon>Flavobacteriales</taxon>
        <taxon>Flavobacteriaceae</taxon>
        <taxon>Flavobacterium</taxon>
    </lineage>
</organism>
<keyword evidence="1" id="KW-0732">Signal</keyword>
<comment type="caution">
    <text evidence="2">The sequence shown here is derived from an EMBL/GenBank/DDBJ whole genome shotgun (WGS) entry which is preliminary data.</text>
</comment>
<gene>
    <name evidence="2" type="ORF">D0809_24970</name>
</gene>
<dbReference type="Gene3D" id="1.50.10.20">
    <property type="match status" value="1"/>
</dbReference>
<reference evidence="2 3" key="1">
    <citation type="journal article" date="2018" name="Syst. Appl. Microbiol.">
        <title>Flavobacterium circumlabens sp. nov. and Flavobacterium cupreum sp. nov., two psychrotrophic species isolated from Antarctic environmental samples.</title>
        <authorList>
            <person name="Kralova S."/>
            <person name="Busse H.J."/>
            <person name="Svec P."/>
            <person name="Maslanova I."/>
            <person name="Stankova E."/>
            <person name="Bartak M."/>
            <person name="Sedlacek I."/>
        </authorList>
    </citation>
    <scope>NUCLEOTIDE SEQUENCE [LARGE SCALE GENOMIC DNA]</scope>
    <source>
        <strain evidence="2 3">CCM 8828</strain>
    </source>
</reference>
<evidence type="ECO:0000313" key="2">
    <source>
        <dbReference type="EMBL" id="TEB41549.1"/>
    </source>
</evidence>
<protein>
    <submittedName>
        <fullName evidence="2">Hydrolase</fullName>
    </submittedName>
</protein>